<dbReference type="OrthoDB" id="5391496at2759"/>
<comment type="caution">
    <text evidence="1">The sequence shown here is derived from an EMBL/GenBank/DDBJ whole genome shotgun (WGS) entry which is preliminary data.</text>
</comment>
<protein>
    <submittedName>
        <fullName evidence="1">Uncharacterized protein</fullName>
    </submittedName>
</protein>
<name>A0A8H4PRF3_9HYPO</name>
<dbReference type="EMBL" id="JAAVMX010000005">
    <property type="protein sequence ID" value="KAF4509099.1"/>
    <property type="molecule type" value="Genomic_DNA"/>
</dbReference>
<proteinExistence type="predicted"/>
<gene>
    <name evidence="1" type="ORF">G6O67_005402</name>
</gene>
<evidence type="ECO:0000313" key="1">
    <source>
        <dbReference type="EMBL" id="KAF4509099.1"/>
    </source>
</evidence>
<accession>A0A8H4PRF3</accession>
<sequence length="223" mass="23910">MPAHPMMLSPATPSELLDYMLARHSHPTTLLVCWSKKQFLDALVEDVEARLVPRGGHNDQHHRHALLGAPLMQVAVSRHIAVVFIPTVTHLRSYLAAFFACDSKTPPPPLETAPSSSPAPPLLLVYGLVELHRDGTEWSAQGLNTSAAGLVESAARNGLRAALVEPRKTESRDELGVSLGEGVPILSGSKMGDDGTWSGRVVPVGRVLGRWFEVGAPTDSPDA</sequence>
<dbReference type="AlphaFoldDB" id="A0A8H4PRF3"/>
<evidence type="ECO:0000313" key="2">
    <source>
        <dbReference type="Proteomes" id="UP000557566"/>
    </source>
</evidence>
<dbReference type="Proteomes" id="UP000557566">
    <property type="component" value="Unassembled WGS sequence"/>
</dbReference>
<keyword evidence="2" id="KW-1185">Reference proteome</keyword>
<reference evidence="1 2" key="1">
    <citation type="journal article" date="2020" name="Genome Biol. Evol.">
        <title>A new high-quality draft genome assembly of the Chinese cordyceps Ophiocordyceps sinensis.</title>
        <authorList>
            <person name="Shu R."/>
            <person name="Zhang J."/>
            <person name="Meng Q."/>
            <person name="Zhang H."/>
            <person name="Zhou G."/>
            <person name="Li M."/>
            <person name="Wu P."/>
            <person name="Zhao Y."/>
            <person name="Chen C."/>
            <person name="Qin Q."/>
        </authorList>
    </citation>
    <scope>NUCLEOTIDE SEQUENCE [LARGE SCALE GENOMIC DNA]</scope>
    <source>
        <strain evidence="1 2">IOZ07</strain>
    </source>
</reference>
<organism evidence="1 2">
    <name type="scientific">Ophiocordyceps sinensis</name>
    <dbReference type="NCBI Taxonomy" id="72228"/>
    <lineage>
        <taxon>Eukaryota</taxon>
        <taxon>Fungi</taxon>
        <taxon>Dikarya</taxon>
        <taxon>Ascomycota</taxon>
        <taxon>Pezizomycotina</taxon>
        <taxon>Sordariomycetes</taxon>
        <taxon>Hypocreomycetidae</taxon>
        <taxon>Hypocreales</taxon>
        <taxon>Ophiocordycipitaceae</taxon>
        <taxon>Ophiocordyceps</taxon>
    </lineage>
</organism>